<reference evidence="1 2" key="1">
    <citation type="journal article" date="2014" name="PLoS Genet.">
        <title>Phylogenetically driven sequencing of extremely halophilic archaea reveals strategies for static and dynamic osmo-response.</title>
        <authorList>
            <person name="Becker E.A."/>
            <person name="Seitzer P.M."/>
            <person name="Tritt A."/>
            <person name="Larsen D."/>
            <person name="Krusor M."/>
            <person name="Yao A.I."/>
            <person name="Wu D."/>
            <person name="Madern D."/>
            <person name="Eisen J.A."/>
            <person name="Darling A.E."/>
            <person name="Facciotti M.T."/>
        </authorList>
    </citation>
    <scope>NUCLEOTIDE SEQUENCE [LARGE SCALE GENOMIC DNA]</scope>
    <source>
        <strain evidence="1 2">JCM 12890</strain>
    </source>
</reference>
<accession>L9ZAW0</accession>
<dbReference type="RefSeq" id="WP_007110754.1">
    <property type="nucleotide sequence ID" value="NZ_AOIK01000043.1"/>
</dbReference>
<dbReference type="EMBL" id="AOIK01000043">
    <property type="protein sequence ID" value="ELY83610.1"/>
    <property type="molecule type" value="Genomic_DNA"/>
</dbReference>
<dbReference type="Proteomes" id="UP000011511">
    <property type="component" value="Unassembled WGS sequence"/>
</dbReference>
<dbReference type="PATRIC" id="fig|1227494.3.peg.3552"/>
<dbReference type="AlphaFoldDB" id="L9ZAW0"/>
<evidence type="ECO:0000313" key="2">
    <source>
        <dbReference type="Proteomes" id="UP000011511"/>
    </source>
</evidence>
<protein>
    <submittedName>
        <fullName evidence="1">Uncharacterized protein</fullName>
    </submittedName>
</protein>
<evidence type="ECO:0000313" key="1">
    <source>
        <dbReference type="EMBL" id="ELY83610.1"/>
    </source>
</evidence>
<dbReference type="eggNOG" id="ENOG502N606">
    <property type="taxonomic scope" value="Archaea"/>
</dbReference>
<name>L9ZAW0_NATA2</name>
<comment type="caution">
    <text evidence="1">The sequence shown here is derived from an EMBL/GenBank/DDBJ whole genome shotgun (WGS) entry which is preliminary data.</text>
</comment>
<organism evidence="1 2">
    <name type="scientific">Natrinema altunense (strain JCM 12890 / CGMCC 1.3731 / AJ2)</name>
    <dbReference type="NCBI Taxonomy" id="1227494"/>
    <lineage>
        <taxon>Archaea</taxon>
        <taxon>Methanobacteriati</taxon>
        <taxon>Methanobacteriota</taxon>
        <taxon>Stenosarchaea group</taxon>
        <taxon>Halobacteria</taxon>
        <taxon>Halobacteriales</taxon>
        <taxon>Natrialbaceae</taxon>
        <taxon>Natrinema</taxon>
    </lineage>
</organism>
<keyword evidence="2" id="KW-1185">Reference proteome</keyword>
<sequence length="94" mass="10873">MEFDDEVLEGPVRYEDKGLAARLTYNEERESYRVEYSPILKSGDIAEEWELFGGSVGYTSSEYDAEEEARAFYDELENLSNEEIHDEMSVGENQ</sequence>
<gene>
    <name evidence="1" type="ORF">C485_17697</name>
</gene>
<proteinExistence type="predicted"/>